<gene>
    <name evidence="7" type="ORF">GCM10025868_35090</name>
</gene>
<dbReference type="InterPro" id="IPR001851">
    <property type="entry name" value="ABC_transp_permease"/>
</dbReference>
<evidence type="ECO:0000256" key="5">
    <source>
        <dbReference type="ARBA" id="ARBA00023136"/>
    </source>
</evidence>
<dbReference type="Proteomes" id="UP001157017">
    <property type="component" value="Unassembled WGS sequence"/>
</dbReference>
<sequence>MALAVGVVVALVVNRTRFGFALRASGRSGSAAEASGIPARRMIIQAMLLSGALAGLVGLPQVLGEDYKFGESFTSGLGFSGIAVALLGRNSPFGIGIAALLFAFLDRAGPSLQRQDIPPSVVVITQGVIVLSVVVVNEVARRLLLRAEDRRVARAVKPAAEPQGVSA</sequence>
<reference evidence="8" key="1">
    <citation type="journal article" date="2019" name="Int. J. Syst. Evol. Microbiol.">
        <title>The Global Catalogue of Microorganisms (GCM) 10K type strain sequencing project: providing services to taxonomists for standard genome sequencing and annotation.</title>
        <authorList>
            <consortium name="The Broad Institute Genomics Platform"/>
            <consortium name="The Broad Institute Genome Sequencing Center for Infectious Disease"/>
            <person name="Wu L."/>
            <person name="Ma J."/>
        </authorList>
    </citation>
    <scope>NUCLEOTIDE SEQUENCE [LARGE SCALE GENOMIC DNA]</scope>
    <source>
        <strain evidence="8">NBRC 108730</strain>
    </source>
</reference>
<keyword evidence="4 6" id="KW-1133">Transmembrane helix</keyword>
<feature type="transmembrane region" description="Helical" evidence="6">
    <location>
        <begin position="41"/>
        <end position="64"/>
    </location>
</feature>
<dbReference type="EMBL" id="BSUZ01000001">
    <property type="protein sequence ID" value="GMA88259.1"/>
    <property type="molecule type" value="Genomic_DNA"/>
</dbReference>
<evidence type="ECO:0000256" key="6">
    <source>
        <dbReference type="SAM" id="Phobius"/>
    </source>
</evidence>
<evidence type="ECO:0000313" key="8">
    <source>
        <dbReference type="Proteomes" id="UP001157017"/>
    </source>
</evidence>
<keyword evidence="3 6" id="KW-0812">Transmembrane</keyword>
<evidence type="ECO:0000256" key="4">
    <source>
        <dbReference type="ARBA" id="ARBA00022989"/>
    </source>
</evidence>
<dbReference type="Pfam" id="PF02653">
    <property type="entry name" value="BPD_transp_2"/>
    <property type="match status" value="1"/>
</dbReference>
<evidence type="ECO:0008006" key="9">
    <source>
        <dbReference type="Google" id="ProtNLM"/>
    </source>
</evidence>
<comment type="caution">
    <text evidence="7">The sequence shown here is derived from an EMBL/GenBank/DDBJ whole genome shotgun (WGS) entry which is preliminary data.</text>
</comment>
<evidence type="ECO:0000256" key="2">
    <source>
        <dbReference type="ARBA" id="ARBA00022475"/>
    </source>
</evidence>
<keyword evidence="5 6" id="KW-0472">Membrane</keyword>
<feature type="transmembrane region" description="Helical" evidence="6">
    <location>
        <begin position="76"/>
        <end position="105"/>
    </location>
</feature>
<evidence type="ECO:0000256" key="3">
    <source>
        <dbReference type="ARBA" id="ARBA00022692"/>
    </source>
</evidence>
<dbReference type="CDD" id="cd06580">
    <property type="entry name" value="TM_PBP1_transp_TpRbsC_like"/>
    <property type="match status" value="1"/>
</dbReference>
<keyword evidence="8" id="KW-1185">Reference proteome</keyword>
<name>A0ABQ6JK50_9ACTN</name>
<evidence type="ECO:0000256" key="1">
    <source>
        <dbReference type="ARBA" id="ARBA00004651"/>
    </source>
</evidence>
<feature type="transmembrane region" description="Helical" evidence="6">
    <location>
        <begin position="117"/>
        <end position="136"/>
    </location>
</feature>
<dbReference type="PANTHER" id="PTHR47089:SF1">
    <property type="entry name" value="GUANOSINE ABC TRANSPORTER PERMEASE PROTEIN NUPP"/>
    <property type="match status" value="1"/>
</dbReference>
<keyword evidence="2" id="KW-1003">Cell membrane</keyword>
<protein>
    <recommendedName>
        <fullName evidence="9">ABC transporter permease</fullName>
    </recommendedName>
</protein>
<evidence type="ECO:0000313" key="7">
    <source>
        <dbReference type="EMBL" id="GMA88259.1"/>
    </source>
</evidence>
<organism evidence="7 8">
    <name type="scientific">Angustibacter aerolatus</name>
    <dbReference type="NCBI Taxonomy" id="1162965"/>
    <lineage>
        <taxon>Bacteria</taxon>
        <taxon>Bacillati</taxon>
        <taxon>Actinomycetota</taxon>
        <taxon>Actinomycetes</taxon>
        <taxon>Kineosporiales</taxon>
        <taxon>Kineosporiaceae</taxon>
    </lineage>
</organism>
<proteinExistence type="predicted"/>
<comment type="subcellular location">
    <subcellularLocation>
        <location evidence="1">Cell membrane</location>
        <topology evidence="1">Multi-pass membrane protein</topology>
    </subcellularLocation>
</comment>
<accession>A0ABQ6JK50</accession>
<dbReference type="PANTHER" id="PTHR47089">
    <property type="entry name" value="ABC TRANSPORTER, PERMEASE PROTEIN"/>
    <property type="match status" value="1"/>
</dbReference>